<dbReference type="InterPro" id="IPR050904">
    <property type="entry name" value="Adhesion/Biosynth-related"/>
</dbReference>
<evidence type="ECO:0000256" key="2">
    <source>
        <dbReference type="SAM" id="SignalP"/>
    </source>
</evidence>
<name>A0A1Y2GDY1_9FUNG</name>
<dbReference type="PROSITE" id="PS50213">
    <property type="entry name" value="FAS1"/>
    <property type="match status" value="5"/>
</dbReference>
<dbReference type="GO" id="GO:0007155">
    <property type="term" value="P:cell adhesion"/>
    <property type="evidence" value="ECO:0007669"/>
    <property type="project" value="TreeGrafter"/>
</dbReference>
<keyword evidence="1" id="KW-0472">Membrane</keyword>
<dbReference type="GO" id="GO:0050839">
    <property type="term" value="F:cell adhesion molecule binding"/>
    <property type="evidence" value="ECO:0007669"/>
    <property type="project" value="TreeGrafter"/>
</dbReference>
<keyword evidence="1" id="KW-1133">Transmembrane helix</keyword>
<dbReference type="FunFam" id="2.30.180.10:FF:000032">
    <property type="entry name" value="Fasciclin domain-containing protein, putative"/>
    <property type="match status" value="1"/>
</dbReference>
<feature type="domain" description="FAS1" evidence="3">
    <location>
        <begin position="317"/>
        <end position="444"/>
    </location>
</feature>
<dbReference type="GO" id="GO:0030198">
    <property type="term" value="P:extracellular matrix organization"/>
    <property type="evidence" value="ECO:0007669"/>
    <property type="project" value="TreeGrafter"/>
</dbReference>
<dbReference type="GO" id="GO:0031012">
    <property type="term" value="C:extracellular matrix"/>
    <property type="evidence" value="ECO:0007669"/>
    <property type="project" value="TreeGrafter"/>
</dbReference>
<evidence type="ECO:0000313" key="5">
    <source>
        <dbReference type="Proteomes" id="UP000193648"/>
    </source>
</evidence>
<dbReference type="InterPro" id="IPR000782">
    <property type="entry name" value="FAS1_domain"/>
</dbReference>
<feature type="domain" description="FAS1" evidence="3">
    <location>
        <begin position="595"/>
        <end position="776"/>
    </location>
</feature>
<dbReference type="FunCoup" id="A0A1Y2GDY1">
    <property type="interactions" value="36"/>
</dbReference>
<sequence>MRTFCMSKVARLFLLFVTYIFIVAMPSHATKTVIDVISSDPAFSRLIKELQRLRLIVLINKREKCTFFAPTNAAFAKWDDENKGKRMDKQTLMYHLLPDSTLTTDLKGDMLLETLLVKEGFLGNHSEGQLIKVTKPSWRPGRKVRLLIGGAELLEHDWAADNGVVHVVDRLLTPPEIITETIQQYDELSLLFNIVHTARLDSLLQQHRPFTVFAPTTDALKKLNDIEVQYLRHPQGRNDLEITFHHHIHAGTLYKQDIKPGTSSVSTLEGQELMISLESDKLLIDNAEVVRTDILSSNGVIHMVSLPLLPSSLVWTPAKYLVGLNATKFVDSLRDAGLSRYIDDPEASYTIFAPQDDIFDPDTVLKDLLQYHVVPGKKLQPNFQDGQLLDTELYTEFLNGKAQKSKIQIKQENKRKTLLIDEVEIKGEPVQIGKSIIYLISKTLELPKSLVKTIKHDESLARYMDALSLTGLDKRLSDARGVTVFAPSTSAWESLGLVKNYLLLNDSSFSALESVVRYAIVEDIRYTAGFKQGSTLLRTSEGSQLVVEKKSGTIYVGEGRLERSEQVGGQVIADDILVKSGVIHKVSAVALPPTLAITLYNLLQGAGTNTFLGAFETSNITRILTSWEQDFTIFAPTDEAFKKAGLLEGALNDWDFAARLVRLHVIPGKVLKLEEDIDYDEASMLNSDSRLSFRDIHHDGKTFGVRVKGARSSKEARVVDAGYAHPAWSDEEYRKAGFSGYGIRQQFAVDGNKENIVDSKTAPRSGGVVYVIDRVLLPGDPDPMSAAWFWIGVVVLALLGTIVLCGLTILSVHALATEIRQMEGYAPVAAADEEAAAQNEGGAAVPVADA</sequence>
<feature type="domain" description="FAS1" evidence="3">
    <location>
        <begin position="447"/>
        <end position="590"/>
    </location>
</feature>
<dbReference type="Pfam" id="PF02469">
    <property type="entry name" value="Fasciclin"/>
    <property type="match status" value="5"/>
</dbReference>
<feature type="domain" description="FAS1" evidence="3">
    <location>
        <begin position="30"/>
        <end position="172"/>
    </location>
</feature>
<evidence type="ECO:0000313" key="4">
    <source>
        <dbReference type="EMBL" id="ORZ05116.1"/>
    </source>
</evidence>
<dbReference type="PANTHER" id="PTHR10900">
    <property type="entry name" value="PERIOSTIN-RELATED"/>
    <property type="match status" value="1"/>
</dbReference>
<dbReference type="Proteomes" id="UP000193648">
    <property type="component" value="Unassembled WGS sequence"/>
</dbReference>
<keyword evidence="1" id="KW-0812">Transmembrane</keyword>
<keyword evidence="5" id="KW-1185">Reference proteome</keyword>
<dbReference type="STRING" id="64571.A0A1Y2GDY1"/>
<feature type="transmembrane region" description="Helical" evidence="1">
    <location>
        <begin position="787"/>
        <end position="812"/>
    </location>
</feature>
<dbReference type="EMBL" id="MCFF01000052">
    <property type="protein sequence ID" value="ORZ05116.1"/>
    <property type="molecule type" value="Genomic_DNA"/>
</dbReference>
<dbReference type="AlphaFoldDB" id="A0A1Y2GDY1"/>
<comment type="caution">
    <text evidence="4">The sequence shown here is derived from an EMBL/GenBank/DDBJ whole genome shotgun (WGS) entry which is preliminary data.</text>
</comment>
<feature type="chain" id="PRO_5012666229" evidence="2">
    <location>
        <begin position="30"/>
        <end position="850"/>
    </location>
</feature>
<dbReference type="RefSeq" id="XP_021876891.1">
    <property type="nucleotide sequence ID" value="XM_022030604.1"/>
</dbReference>
<reference evidence="4 5" key="1">
    <citation type="submission" date="2016-07" db="EMBL/GenBank/DDBJ databases">
        <title>Pervasive Adenine N6-methylation of Active Genes in Fungi.</title>
        <authorList>
            <consortium name="DOE Joint Genome Institute"/>
            <person name="Mondo S.J."/>
            <person name="Dannebaum R.O."/>
            <person name="Kuo R.C."/>
            <person name="Labutti K."/>
            <person name="Haridas S."/>
            <person name="Kuo A."/>
            <person name="Salamov A."/>
            <person name="Ahrendt S.R."/>
            <person name="Lipzen A."/>
            <person name="Sullivan W."/>
            <person name="Andreopoulos W.B."/>
            <person name="Clum A."/>
            <person name="Lindquist E."/>
            <person name="Daum C."/>
            <person name="Ramamoorthy G.K."/>
            <person name="Gryganskyi A."/>
            <person name="Culley D."/>
            <person name="Magnuson J.K."/>
            <person name="James T.Y."/>
            <person name="O'Malley M.A."/>
            <person name="Stajich J.E."/>
            <person name="Spatafora J.W."/>
            <person name="Visel A."/>
            <person name="Grigoriev I.V."/>
        </authorList>
    </citation>
    <scope>NUCLEOTIDE SEQUENCE [LARGE SCALE GENOMIC DNA]</scope>
    <source>
        <strain evidence="4 5">NRRL 3116</strain>
    </source>
</reference>
<dbReference type="GO" id="GO:0005615">
    <property type="term" value="C:extracellular space"/>
    <property type="evidence" value="ECO:0007669"/>
    <property type="project" value="TreeGrafter"/>
</dbReference>
<evidence type="ECO:0000259" key="3">
    <source>
        <dbReference type="PROSITE" id="PS50213"/>
    </source>
</evidence>
<protein>
    <submittedName>
        <fullName evidence="4">FAS1 domain-containing protein</fullName>
    </submittedName>
</protein>
<evidence type="ECO:0000256" key="1">
    <source>
        <dbReference type="SAM" id="Phobius"/>
    </source>
</evidence>
<dbReference type="SMART" id="SM00554">
    <property type="entry name" value="FAS1"/>
    <property type="match status" value="5"/>
</dbReference>
<dbReference type="PANTHER" id="PTHR10900:SF77">
    <property type="entry name" value="FI19380P1"/>
    <property type="match status" value="1"/>
</dbReference>
<accession>A0A1Y2GDY1</accession>
<dbReference type="SUPFAM" id="SSF82153">
    <property type="entry name" value="FAS1 domain"/>
    <property type="match status" value="5"/>
</dbReference>
<proteinExistence type="predicted"/>
<keyword evidence="2" id="KW-0732">Signal</keyword>
<dbReference type="Gene3D" id="2.30.180.10">
    <property type="entry name" value="FAS1 domain"/>
    <property type="match status" value="5"/>
</dbReference>
<gene>
    <name evidence="4" type="ORF">BCR41DRAFT_425584</name>
</gene>
<organism evidence="4 5">
    <name type="scientific">Lobosporangium transversale</name>
    <dbReference type="NCBI Taxonomy" id="64571"/>
    <lineage>
        <taxon>Eukaryota</taxon>
        <taxon>Fungi</taxon>
        <taxon>Fungi incertae sedis</taxon>
        <taxon>Mucoromycota</taxon>
        <taxon>Mortierellomycotina</taxon>
        <taxon>Mortierellomycetes</taxon>
        <taxon>Mortierellales</taxon>
        <taxon>Mortierellaceae</taxon>
        <taxon>Lobosporangium</taxon>
    </lineage>
</organism>
<dbReference type="OrthoDB" id="14252at2759"/>
<feature type="signal peptide" evidence="2">
    <location>
        <begin position="1"/>
        <end position="29"/>
    </location>
</feature>
<dbReference type="GeneID" id="33572445"/>
<dbReference type="InParanoid" id="A0A1Y2GDY1"/>
<dbReference type="InterPro" id="IPR036378">
    <property type="entry name" value="FAS1_dom_sf"/>
</dbReference>
<feature type="domain" description="FAS1" evidence="3">
    <location>
        <begin position="175"/>
        <end position="308"/>
    </location>
</feature>